<dbReference type="SUPFAM" id="SSF48452">
    <property type="entry name" value="TPR-like"/>
    <property type="match status" value="1"/>
</dbReference>
<feature type="repeat" description="PPR" evidence="3">
    <location>
        <begin position="254"/>
        <end position="288"/>
    </location>
</feature>
<sequence length="555" mass="61299">MSSRARLSSIFAATASSTASSPSPRSAPIDALAAATERARAGTLRPADAHHLFDQLLRQPTSVPERALNGFLAALAQARPSSACSDSPALAVALFNRRSRNSAGPRVLPTTVHTYAILMDCCCRARRPDLAFAFFGRFLRTGLAISAILFNSLLKGLCDAKRTDESLDVLLCRMPELGCVPNVISYSVLLKSFCSEKKSQRAVELLQIMAKEGGVCSPNVVSYNTVIDGLFKECEVAKACDLFHEMVQQGISPDVMTYSSIIRALGKARAMDKAEMFFRQMVDKGVQPDIFIYTNLIHGYATLGQWKEAVRVFNLMVDDGIVPDHHIFNILIHAYDARGMMGDADAMLIFHEMKQQGVKSDVVTYLNVIAAFCRMGRLDDAMDIFTQMIDQGLPPNQAVYHCLIKGFCTHGGLVKVKELLSEMISKARRIKEAKYLFDSISANKLVPSIVTYSLMITNFINEGLLEEADDIFSAMEKAGCAPNSRLLNHATRLLLEKGEIIRAANYLAKIDKKNFSLEASTTEMLISLFSRKEAWQEHIKLFPAKYQFLVGASYS</sequence>
<dbReference type="OrthoDB" id="185373at2759"/>
<organism evidence="4">
    <name type="scientific">Setaria italica</name>
    <name type="common">Foxtail millet</name>
    <name type="synonym">Panicum italicum</name>
    <dbReference type="NCBI Taxonomy" id="4555"/>
    <lineage>
        <taxon>Eukaryota</taxon>
        <taxon>Viridiplantae</taxon>
        <taxon>Streptophyta</taxon>
        <taxon>Embryophyta</taxon>
        <taxon>Tracheophyta</taxon>
        <taxon>Spermatophyta</taxon>
        <taxon>Magnoliopsida</taxon>
        <taxon>Liliopsida</taxon>
        <taxon>Poales</taxon>
        <taxon>Poaceae</taxon>
        <taxon>PACMAD clade</taxon>
        <taxon>Panicoideae</taxon>
        <taxon>Panicodae</taxon>
        <taxon>Paniceae</taxon>
        <taxon>Cenchrinae</taxon>
        <taxon>Setaria</taxon>
    </lineage>
</organism>
<dbReference type="InterPro" id="IPR002885">
    <property type="entry name" value="PPR_rpt"/>
</dbReference>
<evidence type="ECO:0008006" key="5">
    <source>
        <dbReference type="Google" id="ProtNLM"/>
    </source>
</evidence>
<evidence type="ECO:0000313" key="4">
    <source>
        <dbReference type="EMBL" id="RCV33135.1"/>
    </source>
</evidence>
<dbReference type="PROSITE" id="PS51375">
    <property type="entry name" value="PPR"/>
    <property type="match status" value="9"/>
</dbReference>
<dbReference type="Pfam" id="PF13041">
    <property type="entry name" value="PPR_2"/>
    <property type="match status" value="5"/>
</dbReference>
<feature type="repeat" description="PPR" evidence="3">
    <location>
        <begin position="111"/>
        <end position="145"/>
    </location>
</feature>
<keyword evidence="2" id="KW-0809">Transit peptide</keyword>
<feature type="repeat" description="PPR" evidence="3">
    <location>
        <begin position="324"/>
        <end position="360"/>
    </location>
</feature>
<evidence type="ECO:0000256" key="1">
    <source>
        <dbReference type="ARBA" id="ARBA00022737"/>
    </source>
</evidence>
<feature type="repeat" description="PPR" evidence="3">
    <location>
        <begin position="219"/>
        <end position="253"/>
    </location>
</feature>
<protein>
    <recommendedName>
        <fullName evidence="5">Pentacotripeptide-repeat region of PRORP domain-containing protein</fullName>
    </recommendedName>
</protein>
<accession>A0A368RSM9</accession>
<feature type="repeat" description="PPR" evidence="3">
    <location>
        <begin position="146"/>
        <end position="181"/>
    </location>
</feature>
<feature type="repeat" description="PPR" evidence="3">
    <location>
        <begin position="289"/>
        <end position="323"/>
    </location>
</feature>
<dbReference type="PANTHER" id="PTHR47942">
    <property type="entry name" value="TETRATRICOPEPTIDE REPEAT (TPR)-LIKE SUPERFAMILY PROTEIN-RELATED"/>
    <property type="match status" value="1"/>
</dbReference>
<name>A0A368RSM9_SETIT</name>
<dbReference type="NCBIfam" id="TIGR00756">
    <property type="entry name" value="PPR"/>
    <property type="match status" value="7"/>
</dbReference>
<evidence type="ECO:0000256" key="3">
    <source>
        <dbReference type="PROSITE-ProRule" id="PRU00708"/>
    </source>
</evidence>
<reference evidence="4" key="2">
    <citation type="submission" date="2015-07" db="EMBL/GenBank/DDBJ databases">
        <authorList>
            <person name="Noorani M."/>
        </authorList>
    </citation>
    <scope>NUCLEOTIDE SEQUENCE</scope>
    <source>
        <strain evidence="4">Yugu1</strain>
    </source>
</reference>
<dbReference type="AlphaFoldDB" id="A0A368RSM9"/>
<proteinExistence type="predicted"/>
<dbReference type="EMBL" id="CM003534">
    <property type="protein sequence ID" value="RCV33135.1"/>
    <property type="molecule type" value="Genomic_DNA"/>
</dbReference>
<evidence type="ECO:0000256" key="2">
    <source>
        <dbReference type="ARBA" id="ARBA00022946"/>
    </source>
</evidence>
<dbReference type="Pfam" id="PF01535">
    <property type="entry name" value="PPR"/>
    <property type="match status" value="1"/>
</dbReference>
<reference evidence="4" key="1">
    <citation type="journal article" date="2012" name="Nat. Biotechnol.">
        <title>Reference genome sequence of the model plant Setaria.</title>
        <authorList>
            <person name="Bennetzen J.L."/>
            <person name="Schmutz J."/>
            <person name="Wang H."/>
            <person name="Percifield R."/>
            <person name="Hawkins J."/>
            <person name="Pontaroli A.C."/>
            <person name="Estep M."/>
            <person name="Feng L."/>
            <person name="Vaughn J.N."/>
            <person name="Grimwood J."/>
            <person name="Jenkins J."/>
            <person name="Barry K."/>
            <person name="Lindquist E."/>
            <person name="Hellsten U."/>
            <person name="Deshpande S."/>
            <person name="Wang X."/>
            <person name="Wu X."/>
            <person name="Mitros T."/>
            <person name="Triplett J."/>
            <person name="Yang X."/>
            <person name="Ye C.Y."/>
            <person name="Mauro-Herrera M."/>
            <person name="Wang L."/>
            <person name="Li P."/>
            <person name="Sharma M."/>
            <person name="Sharma R."/>
            <person name="Ronald P.C."/>
            <person name="Panaud O."/>
            <person name="Kellogg E.A."/>
            <person name="Brutnell T.P."/>
            <person name="Doust A.N."/>
            <person name="Tuskan G.A."/>
            <person name="Rokhsar D."/>
            <person name="Devos K.M."/>
        </authorList>
    </citation>
    <scope>NUCLEOTIDE SEQUENCE [LARGE SCALE GENOMIC DNA]</scope>
    <source>
        <strain evidence="4">Yugu1</strain>
    </source>
</reference>
<feature type="repeat" description="PPR" evidence="3">
    <location>
        <begin position="182"/>
        <end position="216"/>
    </location>
</feature>
<dbReference type="PANTHER" id="PTHR47942:SF16">
    <property type="entry name" value="PENTATRICOPEPTIDE REPEAT DOMAIN CONTAINING PROTEIN-RELATED"/>
    <property type="match status" value="1"/>
</dbReference>
<dbReference type="InterPro" id="IPR051222">
    <property type="entry name" value="PPR/CCM1_RNA-binding"/>
</dbReference>
<gene>
    <name evidence="4" type="ORF">SETIT_7G058100v2</name>
</gene>
<dbReference type="InterPro" id="IPR011990">
    <property type="entry name" value="TPR-like_helical_dom_sf"/>
</dbReference>
<dbReference type="Gene3D" id="1.25.40.10">
    <property type="entry name" value="Tetratricopeptide repeat domain"/>
    <property type="match status" value="4"/>
</dbReference>
<keyword evidence="1" id="KW-0677">Repeat</keyword>
<feature type="repeat" description="PPR" evidence="3">
    <location>
        <begin position="448"/>
        <end position="482"/>
    </location>
</feature>
<feature type="repeat" description="PPR" evidence="3">
    <location>
        <begin position="361"/>
        <end position="395"/>
    </location>
</feature>